<dbReference type="PhylomeDB" id="E9GRF6"/>
<dbReference type="AlphaFoldDB" id="E9GRF6"/>
<reference evidence="1 2" key="1">
    <citation type="journal article" date="2011" name="Science">
        <title>The ecoresponsive genome of Daphnia pulex.</title>
        <authorList>
            <person name="Colbourne J.K."/>
            <person name="Pfrender M.E."/>
            <person name="Gilbert D."/>
            <person name="Thomas W.K."/>
            <person name="Tucker A."/>
            <person name="Oakley T.H."/>
            <person name="Tokishita S."/>
            <person name="Aerts A."/>
            <person name="Arnold G.J."/>
            <person name="Basu M.K."/>
            <person name="Bauer D.J."/>
            <person name="Caceres C.E."/>
            <person name="Carmel L."/>
            <person name="Casola C."/>
            <person name="Choi J.H."/>
            <person name="Detter J.C."/>
            <person name="Dong Q."/>
            <person name="Dusheyko S."/>
            <person name="Eads B.D."/>
            <person name="Frohlich T."/>
            <person name="Geiler-Samerotte K.A."/>
            <person name="Gerlach D."/>
            <person name="Hatcher P."/>
            <person name="Jogdeo S."/>
            <person name="Krijgsveld J."/>
            <person name="Kriventseva E.V."/>
            <person name="Kultz D."/>
            <person name="Laforsch C."/>
            <person name="Lindquist E."/>
            <person name="Lopez J."/>
            <person name="Manak J.R."/>
            <person name="Muller J."/>
            <person name="Pangilinan J."/>
            <person name="Patwardhan R.P."/>
            <person name="Pitluck S."/>
            <person name="Pritham E.J."/>
            <person name="Rechtsteiner A."/>
            <person name="Rho M."/>
            <person name="Rogozin I.B."/>
            <person name="Sakarya O."/>
            <person name="Salamov A."/>
            <person name="Schaack S."/>
            <person name="Shapiro H."/>
            <person name="Shiga Y."/>
            <person name="Skalitzky C."/>
            <person name="Smith Z."/>
            <person name="Souvorov A."/>
            <person name="Sung W."/>
            <person name="Tang Z."/>
            <person name="Tsuchiya D."/>
            <person name="Tu H."/>
            <person name="Vos H."/>
            <person name="Wang M."/>
            <person name="Wolf Y.I."/>
            <person name="Yamagata H."/>
            <person name="Yamada T."/>
            <person name="Ye Y."/>
            <person name="Shaw J.R."/>
            <person name="Andrews J."/>
            <person name="Crease T.J."/>
            <person name="Tang H."/>
            <person name="Lucas S.M."/>
            <person name="Robertson H.M."/>
            <person name="Bork P."/>
            <person name="Koonin E.V."/>
            <person name="Zdobnov E.M."/>
            <person name="Grigoriev I.V."/>
            <person name="Lynch M."/>
            <person name="Boore J.L."/>
        </authorList>
    </citation>
    <scope>NUCLEOTIDE SEQUENCE [LARGE SCALE GENOMIC DNA]</scope>
</reference>
<sequence length="242" mass="27650">MVRNHNWGVVDAAREFKLSERSLFRYLKVSANKEVDVDEDSLPLTCGYSSRKIFTADQEKELVAYITKASDIYFGLSPMEVRKLAFSYATFHECKMPKSLESTSAAGKDWFGSFIKRNPSLSIRKPEATSLARASSFNQYNVDCFFNNLDIVLAKYQLTPLEIWNVDETGITTVQVPDRIVGRRGKKQIGSLTSQERGPLINHRLRPVQQQWNRLRCSYYTIHPNKESSAANLPHPVRQLTP</sequence>
<dbReference type="HOGENOM" id="CLU_1148214_0_0_1"/>
<keyword evidence="2" id="KW-1185">Reference proteome</keyword>
<dbReference type="KEGG" id="dpx:DAPPUDRAFT_246917"/>
<dbReference type="Proteomes" id="UP000000305">
    <property type="component" value="Unassembled WGS sequence"/>
</dbReference>
<name>E9GRF6_DAPPU</name>
<dbReference type="STRING" id="6669.E9GRF6"/>
<organism evidence="1 2">
    <name type="scientific">Daphnia pulex</name>
    <name type="common">Water flea</name>
    <dbReference type="NCBI Taxonomy" id="6669"/>
    <lineage>
        <taxon>Eukaryota</taxon>
        <taxon>Metazoa</taxon>
        <taxon>Ecdysozoa</taxon>
        <taxon>Arthropoda</taxon>
        <taxon>Crustacea</taxon>
        <taxon>Branchiopoda</taxon>
        <taxon>Diplostraca</taxon>
        <taxon>Cladocera</taxon>
        <taxon>Anomopoda</taxon>
        <taxon>Daphniidae</taxon>
        <taxon>Daphnia</taxon>
    </lineage>
</organism>
<dbReference type="EMBL" id="GL732559">
    <property type="protein sequence ID" value="EFX77998.1"/>
    <property type="molecule type" value="Genomic_DNA"/>
</dbReference>
<gene>
    <name evidence="1" type="ORF">DAPPUDRAFT_246917</name>
</gene>
<proteinExistence type="predicted"/>
<evidence type="ECO:0008006" key="3">
    <source>
        <dbReference type="Google" id="ProtNLM"/>
    </source>
</evidence>
<accession>E9GRF6</accession>
<dbReference type="eggNOG" id="ENOG502SPD9">
    <property type="taxonomic scope" value="Eukaryota"/>
</dbReference>
<protein>
    <recommendedName>
        <fullName evidence="3">HTH CENPB-type domain-containing protein</fullName>
    </recommendedName>
</protein>
<dbReference type="InParanoid" id="E9GRF6"/>
<dbReference type="OrthoDB" id="6369245at2759"/>
<evidence type="ECO:0000313" key="1">
    <source>
        <dbReference type="EMBL" id="EFX77998.1"/>
    </source>
</evidence>
<evidence type="ECO:0000313" key="2">
    <source>
        <dbReference type="Proteomes" id="UP000000305"/>
    </source>
</evidence>
<dbReference type="OMA" id="ATFHECK"/>